<proteinExistence type="predicted"/>
<dbReference type="AlphaFoldDB" id="A0A8H6SD69"/>
<dbReference type="EMBL" id="JACAZF010000008">
    <property type="protein sequence ID" value="KAF7296782.1"/>
    <property type="molecule type" value="Genomic_DNA"/>
</dbReference>
<dbReference type="GeneID" id="59348245"/>
<protein>
    <submittedName>
        <fullName evidence="1">Uncharacterized protein</fullName>
    </submittedName>
</protein>
<reference evidence="1" key="1">
    <citation type="submission" date="2020-05" db="EMBL/GenBank/DDBJ databases">
        <title>Mycena genomes resolve the evolution of fungal bioluminescence.</title>
        <authorList>
            <person name="Tsai I.J."/>
        </authorList>
    </citation>
    <scope>NUCLEOTIDE SEQUENCE</scope>
    <source>
        <strain evidence="1">171206Taipei</strain>
    </source>
</reference>
<accession>A0A8H6SD69</accession>
<organism evidence="1 2">
    <name type="scientific">Mycena indigotica</name>
    <dbReference type="NCBI Taxonomy" id="2126181"/>
    <lineage>
        <taxon>Eukaryota</taxon>
        <taxon>Fungi</taxon>
        <taxon>Dikarya</taxon>
        <taxon>Basidiomycota</taxon>
        <taxon>Agaricomycotina</taxon>
        <taxon>Agaricomycetes</taxon>
        <taxon>Agaricomycetidae</taxon>
        <taxon>Agaricales</taxon>
        <taxon>Marasmiineae</taxon>
        <taxon>Mycenaceae</taxon>
        <taxon>Mycena</taxon>
    </lineage>
</organism>
<sequence length="440" mass="49923">MTRHLAAELIEHILSFIHDTQTLQACSVAARMFRGPAQRRLWKHLRVDNGTTSYDRSANVVVAHLDESPHLAGYVCSLDLFLIRALEDDFDEFVEKILKQLPHVKSASISTTHRNRHSSPWTGSLLQTAIVAFIQDGVARGTLRQLELRGFQRVPRSFITPFLRAIPTLSLPWLTLEKEQETLPVVVPSQDTHRLKMGIFDISNPAMYKFILPHTKILRVLVLDTSGFDTEDWSPDFEPIRSRVYDFCVAVGATLEYLSIEIPVDEQRFAIADLRVAPLPQLRFLQIDFENPSDGPALDPPSDVLDIMSVLLANAPLLSRVCLRADMSIEYGSLNHWLGQPEYFDDFANMTDTLLETFLSAPSRTSCCVPRFYTSRIRKMPTNRTVKYTLPVEDPVHSGMLATYAAAMRVALPKATALGFQVIDYHLGEEWKEKEVEFFH</sequence>
<comment type="caution">
    <text evidence="1">The sequence shown here is derived from an EMBL/GenBank/DDBJ whole genome shotgun (WGS) entry which is preliminary data.</text>
</comment>
<gene>
    <name evidence="1" type="ORF">MIND_00909000</name>
</gene>
<dbReference type="OrthoDB" id="2745898at2759"/>
<evidence type="ECO:0000313" key="1">
    <source>
        <dbReference type="EMBL" id="KAF7296782.1"/>
    </source>
</evidence>
<evidence type="ECO:0000313" key="2">
    <source>
        <dbReference type="Proteomes" id="UP000636479"/>
    </source>
</evidence>
<dbReference type="RefSeq" id="XP_037217141.1">
    <property type="nucleotide sequence ID" value="XM_037365729.1"/>
</dbReference>
<name>A0A8H6SD69_9AGAR</name>
<keyword evidence="2" id="KW-1185">Reference proteome</keyword>
<dbReference type="Proteomes" id="UP000636479">
    <property type="component" value="Unassembled WGS sequence"/>
</dbReference>